<evidence type="ECO:0000313" key="3">
    <source>
        <dbReference type="Proteomes" id="UP000254817"/>
    </source>
</evidence>
<dbReference type="Proteomes" id="UP000254817">
    <property type="component" value="Unassembled WGS sequence"/>
</dbReference>
<dbReference type="InterPro" id="IPR043129">
    <property type="entry name" value="ATPase_NBD"/>
</dbReference>
<dbReference type="InterPro" id="IPR018484">
    <property type="entry name" value="FGGY_N"/>
</dbReference>
<accession>A0A376MM68</accession>
<organism evidence="2 3">
    <name type="scientific">Escherichia coli</name>
    <dbReference type="NCBI Taxonomy" id="562"/>
    <lineage>
        <taxon>Bacteria</taxon>
        <taxon>Pseudomonadati</taxon>
        <taxon>Pseudomonadota</taxon>
        <taxon>Gammaproteobacteria</taxon>
        <taxon>Enterobacterales</taxon>
        <taxon>Enterobacteriaceae</taxon>
        <taxon>Escherichia</taxon>
    </lineage>
</organism>
<dbReference type="GO" id="GO:0004856">
    <property type="term" value="F:D-xylulokinase activity"/>
    <property type="evidence" value="ECO:0007669"/>
    <property type="project" value="UniProtKB-EC"/>
</dbReference>
<reference evidence="2 3" key="1">
    <citation type="submission" date="2018-06" db="EMBL/GenBank/DDBJ databases">
        <authorList>
            <consortium name="Pathogen Informatics"/>
            <person name="Doyle S."/>
        </authorList>
    </citation>
    <scope>NUCLEOTIDE SEQUENCE [LARGE SCALE GENOMIC DNA]</scope>
    <source>
        <strain evidence="2 3">NCTC11112</strain>
    </source>
</reference>
<dbReference type="Pfam" id="PF00370">
    <property type="entry name" value="FGGY_N"/>
    <property type="match status" value="1"/>
</dbReference>
<proteinExistence type="predicted"/>
<dbReference type="EMBL" id="UGAW01000001">
    <property type="protein sequence ID" value="STG51054.1"/>
    <property type="molecule type" value="Genomic_DNA"/>
</dbReference>
<feature type="domain" description="Carbohydrate kinase FGGY N-terminal" evidence="1">
    <location>
        <begin position="1"/>
        <end position="29"/>
    </location>
</feature>
<protein>
    <submittedName>
        <fullName evidence="2">Xylulose kinase</fullName>
        <ecNumber evidence="2">2.7.1.17</ecNumber>
    </submittedName>
</protein>
<name>A0A376MM68_ECOLX</name>
<keyword evidence="2" id="KW-0808">Transferase</keyword>
<dbReference type="Gene3D" id="3.30.420.40">
    <property type="match status" value="1"/>
</dbReference>
<sequence>MYIGIDLGTSGVKVILLNEQGEVVASQRKS</sequence>
<evidence type="ECO:0000313" key="2">
    <source>
        <dbReference type="EMBL" id="STG51054.1"/>
    </source>
</evidence>
<dbReference type="SUPFAM" id="SSF53067">
    <property type="entry name" value="Actin-like ATPase domain"/>
    <property type="match status" value="1"/>
</dbReference>
<keyword evidence="2" id="KW-0418">Kinase</keyword>
<evidence type="ECO:0000259" key="1">
    <source>
        <dbReference type="Pfam" id="PF00370"/>
    </source>
</evidence>
<dbReference type="AlphaFoldDB" id="A0A376MM68"/>
<gene>
    <name evidence="2" type="primary">xylB_3</name>
    <name evidence="2" type="ORF">NCTC11112_01486</name>
</gene>
<dbReference type="EC" id="2.7.1.17" evidence="2"/>